<dbReference type="InterPro" id="IPR039420">
    <property type="entry name" value="WalR-like"/>
</dbReference>
<feature type="domain" description="OmpR/PhoB-type" evidence="11">
    <location>
        <begin position="128"/>
        <end position="224"/>
    </location>
</feature>
<dbReference type="InterPro" id="IPR016032">
    <property type="entry name" value="Sig_transdc_resp-reg_C-effctor"/>
</dbReference>
<dbReference type="SMART" id="SM00862">
    <property type="entry name" value="Trans_reg_C"/>
    <property type="match status" value="1"/>
</dbReference>
<keyword evidence="2 8" id="KW-0597">Phosphoprotein</keyword>
<feature type="domain" description="Response regulatory" evidence="10">
    <location>
        <begin position="4"/>
        <end position="117"/>
    </location>
</feature>
<evidence type="ECO:0000256" key="6">
    <source>
        <dbReference type="ARBA" id="ARBA00023163"/>
    </source>
</evidence>
<dbReference type="GO" id="GO:0000156">
    <property type="term" value="F:phosphorelay response regulator activity"/>
    <property type="evidence" value="ECO:0007669"/>
    <property type="project" value="TreeGrafter"/>
</dbReference>
<dbReference type="InterPro" id="IPR036388">
    <property type="entry name" value="WH-like_DNA-bd_sf"/>
</dbReference>
<gene>
    <name evidence="12" type="ORF">CCE28_12740</name>
</gene>
<evidence type="ECO:0000256" key="7">
    <source>
        <dbReference type="ARBA" id="ARBA00024867"/>
    </source>
</evidence>
<reference evidence="12 13" key="1">
    <citation type="submission" date="2017-06" db="EMBL/GenBank/DDBJ databases">
        <title>Draft genome sequence of anaerobic fermentative bacterium Anaeromicrobium sediminis DY2726D isolated from West Pacific Ocean sediments.</title>
        <authorList>
            <person name="Zeng X."/>
        </authorList>
    </citation>
    <scope>NUCLEOTIDE SEQUENCE [LARGE SCALE GENOMIC DNA]</scope>
    <source>
        <strain evidence="12 13">DY2726D</strain>
    </source>
</reference>
<dbReference type="CDD" id="cd00383">
    <property type="entry name" value="trans_reg_C"/>
    <property type="match status" value="1"/>
</dbReference>
<dbReference type="GO" id="GO:0032993">
    <property type="term" value="C:protein-DNA complex"/>
    <property type="evidence" value="ECO:0007669"/>
    <property type="project" value="TreeGrafter"/>
</dbReference>
<dbReference type="PROSITE" id="PS51755">
    <property type="entry name" value="OMPR_PHOB"/>
    <property type="match status" value="1"/>
</dbReference>
<dbReference type="GO" id="GO:0005829">
    <property type="term" value="C:cytosol"/>
    <property type="evidence" value="ECO:0007669"/>
    <property type="project" value="TreeGrafter"/>
</dbReference>
<dbReference type="FunFam" id="1.10.10.10:FF:000018">
    <property type="entry name" value="DNA-binding response regulator ResD"/>
    <property type="match status" value="1"/>
</dbReference>
<comment type="function">
    <text evidence="7">May play the central regulatory role in sporulation. It may be an element of the effector pathway responsible for the activation of sporulation genes in response to nutritional stress. Spo0A may act in concert with spo0H (a sigma factor) to control the expression of some genes that are critical to the sporulation process.</text>
</comment>
<dbReference type="InterPro" id="IPR001867">
    <property type="entry name" value="OmpR/PhoB-type_DNA-bd"/>
</dbReference>
<dbReference type="SMART" id="SM00448">
    <property type="entry name" value="REC"/>
    <property type="match status" value="1"/>
</dbReference>
<comment type="caution">
    <text evidence="12">The sequence shown here is derived from an EMBL/GenBank/DDBJ whole genome shotgun (WGS) entry which is preliminary data.</text>
</comment>
<feature type="modified residue" description="4-aspartylphosphate" evidence="8">
    <location>
        <position position="53"/>
    </location>
</feature>
<dbReference type="Pfam" id="PF00486">
    <property type="entry name" value="Trans_reg_C"/>
    <property type="match status" value="1"/>
</dbReference>
<name>A0A267MHJ0_9FIRM</name>
<evidence type="ECO:0000256" key="3">
    <source>
        <dbReference type="ARBA" id="ARBA00023012"/>
    </source>
</evidence>
<dbReference type="AlphaFoldDB" id="A0A267MHJ0"/>
<keyword evidence="3" id="KW-0902">Two-component regulatory system</keyword>
<organism evidence="12 13">
    <name type="scientific">Anaeromicrobium sediminis</name>
    <dbReference type="NCBI Taxonomy" id="1478221"/>
    <lineage>
        <taxon>Bacteria</taxon>
        <taxon>Bacillati</taxon>
        <taxon>Bacillota</taxon>
        <taxon>Clostridia</taxon>
        <taxon>Peptostreptococcales</taxon>
        <taxon>Thermotaleaceae</taxon>
        <taxon>Anaeromicrobium</taxon>
    </lineage>
</organism>
<evidence type="ECO:0000259" key="11">
    <source>
        <dbReference type="PROSITE" id="PS51755"/>
    </source>
</evidence>
<keyword evidence="4" id="KW-0805">Transcription regulation</keyword>
<evidence type="ECO:0000313" key="13">
    <source>
        <dbReference type="Proteomes" id="UP000216024"/>
    </source>
</evidence>
<keyword evidence="13" id="KW-1185">Reference proteome</keyword>
<protein>
    <recommendedName>
        <fullName evidence="1">Stage 0 sporulation protein A homolog</fullName>
    </recommendedName>
</protein>
<dbReference type="RefSeq" id="WP_095134110.1">
    <property type="nucleotide sequence ID" value="NZ_NIBG01000010.1"/>
</dbReference>
<dbReference type="CDD" id="cd17574">
    <property type="entry name" value="REC_OmpR"/>
    <property type="match status" value="1"/>
</dbReference>
<dbReference type="Gene3D" id="6.10.250.690">
    <property type="match status" value="1"/>
</dbReference>
<dbReference type="GO" id="GO:0006355">
    <property type="term" value="P:regulation of DNA-templated transcription"/>
    <property type="evidence" value="ECO:0007669"/>
    <property type="project" value="InterPro"/>
</dbReference>
<evidence type="ECO:0000313" key="12">
    <source>
        <dbReference type="EMBL" id="PAB59044.1"/>
    </source>
</evidence>
<evidence type="ECO:0000256" key="1">
    <source>
        <dbReference type="ARBA" id="ARBA00018672"/>
    </source>
</evidence>
<dbReference type="PROSITE" id="PS50110">
    <property type="entry name" value="RESPONSE_REGULATORY"/>
    <property type="match status" value="1"/>
</dbReference>
<evidence type="ECO:0000259" key="10">
    <source>
        <dbReference type="PROSITE" id="PS50110"/>
    </source>
</evidence>
<dbReference type="EMBL" id="NIBG01000010">
    <property type="protein sequence ID" value="PAB59044.1"/>
    <property type="molecule type" value="Genomic_DNA"/>
</dbReference>
<dbReference type="InterPro" id="IPR011006">
    <property type="entry name" value="CheY-like_superfamily"/>
</dbReference>
<dbReference type="Gene3D" id="1.10.10.10">
    <property type="entry name" value="Winged helix-like DNA-binding domain superfamily/Winged helix DNA-binding domain"/>
    <property type="match status" value="1"/>
</dbReference>
<dbReference type="GO" id="GO:0000976">
    <property type="term" value="F:transcription cis-regulatory region binding"/>
    <property type="evidence" value="ECO:0007669"/>
    <property type="project" value="TreeGrafter"/>
</dbReference>
<dbReference type="SUPFAM" id="SSF52172">
    <property type="entry name" value="CheY-like"/>
    <property type="match status" value="1"/>
</dbReference>
<proteinExistence type="predicted"/>
<evidence type="ECO:0000256" key="2">
    <source>
        <dbReference type="ARBA" id="ARBA00022553"/>
    </source>
</evidence>
<keyword evidence="6" id="KW-0804">Transcription</keyword>
<evidence type="ECO:0000256" key="8">
    <source>
        <dbReference type="PROSITE-ProRule" id="PRU00169"/>
    </source>
</evidence>
<dbReference type="SUPFAM" id="SSF46894">
    <property type="entry name" value="C-terminal effector domain of the bipartite response regulators"/>
    <property type="match status" value="1"/>
</dbReference>
<dbReference type="FunFam" id="3.40.50.2300:FF:000001">
    <property type="entry name" value="DNA-binding response regulator PhoB"/>
    <property type="match status" value="1"/>
</dbReference>
<evidence type="ECO:0000256" key="5">
    <source>
        <dbReference type="ARBA" id="ARBA00023125"/>
    </source>
</evidence>
<dbReference type="PANTHER" id="PTHR48111">
    <property type="entry name" value="REGULATOR OF RPOS"/>
    <property type="match status" value="1"/>
</dbReference>
<feature type="DNA-binding region" description="OmpR/PhoB-type" evidence="9">
    <location>
        <begin position="128"/>
        <end position="224"/>
    </location>
</feature>
<dbReference type="InterPro" id="IPR001789">
    <property type="entry name" value="Sig_transdc_resp-reg_receiver"/>
</dbReference>
<keyword evidence="5 9" id="KW-0238">DNA-binding</keyword>
<evidence type="ECO:0000256" key="9">
    <source>
        <dbReference type="PROSITE-ProRule" id="PRU01091"/>
    </source>
</evidence>
<dbReference type="PANTHER" id="PTHR48111:SF73">
    <property type="entry name" value="ALKALINE PHOSPHATASE SYNTHESIS TRANSCRIPTIONAL REGULATORY PROTEIN PHOP"/>
    <property type="match status" value="1"/>
</dbReference>
<dbReference type="OrthoDB" id="9790442at2"/>
<sequence length="225" mass="26283">MKERILIAEDEDRLRAIIREYLEDEDFEVIEAPDGKEALKHFNYENMDLALIDIMMPEIDGWSICRKIREVSDIPIIIITARSHEDDKLMGFDLGADDYVTKPFSTRVLVARIKTLLKRYKGSILDRKDILSSGALLIDKKAYVAKLNGKDLELTPREYEILLFLLRHKGNVLTREQILDEIWGYDYFGNTRIVDAHIKKLRKKLDTYGSFIKTVLRAGYKYEDH</sequence>
<accession>A0A267MHJ0</accession>
<dbReference type="Gene3D" id="3.40.50.2300">
    <property type="match status" value="1"/>
</dbReference>
<evidence type="ECO:0000256" key="4">
    <source>
        <dbReference type="ARBA" id="ARBA00023015"/>
    </source>
</evidence>
<dbReference type="Proteomes" id="UP000216024">
    <property type="component" value="Unassembled WGS sequence"/>
</dbReference>
<dbReference type="Pfam" id="PF00072">
    <property type="entry name" value="Response_reg"/>
    <property type="match status" value="1"/>
</dbReference>